<protein>
    <recommendedName>
        <fullName evidence="2">DUF6594 domain-containing protein</fullName>
    </recommendedName>
</protein>
<proteinExistence type="predicted"/>
<keyword evidence="4" id="KW-1185">Reference proteome</keyword>
<feature type="transmembrane region" description="Helical" evidence="1">
    <location>
        <begin position="272"/>
        <end position="290"/>
    </location>
</feature>
<organism evidence="3 4">
    <name type="scientific">Pseudomassariella vexata</name>
    <dbReference type="NCBI Taxonomy" id="1141098"/>
    <lineage>
        <taxon>Eukaryota</taxon>
        <taxon>Fungi</taxon>
        <taxon>Dikarya</taxon>
        <taxon>Ascomycota</taxon>
        <taxon>Pezizomycotina</taxon>
        <taxon>Sordariomycetes</taxon>
        <taxon>Xylariomycetidae</taxon>
        <taxon>Amphisphaeriales</taxon>
        <taxon>Pseudomassariaceae</taxon>
        <taxon>Pseudomassariella</taxon>
    </lineage>
</organism>
<feature type="domain" description="DUF6594" evidence="2">
    <location>
        <begin position="25"/>
        <end position="309"/>
    </location>
</feature>
<evidence type="ECO:0000256" key="1">
    <source>
        <dbReference type="SAM" id="Phobius"/>
    </source>
</evidence>
<dbReference type="RefSeq" id="XP_040719642.1">
    <property type="nucleotide sequence ID" value="XM_040865166.1"/>
</dbReference>
<dbReference type="Proteomes" id="UP000193689">
    <property type="component" value="Unassembled WGS sequence"/>
</dbReference>
<dbReference type="STRING" id="1141098.A0A1Y2EDP8"/>
<dbReference type="InParanoid" id="A0A1Y2EDP8"/>
<dbReference type="EMBL" id="MCFJ01000002">
    <property type="protein sequence ID" value="ORY69692.1"/>
    <property type="molecule type" value="Genomic_DNA"/>
</dbReference>
<dbReference type="GeneID" id="63781378"/>
<keyword evidence="1" id="KW-0472">Membrane</keyword>
<dbReference type="PANTHER" id="PTHR34502">
    <property type="entry name" value="DUF6594 DOMAIN-CONTAINING PROTEIN-RELATED"/>
    <property type="match status" value="1"/>
</dbReference>
<dbReference type="OrthoDB" id="5342093at2759"/>
<evidence type="ECO:0000313" key="4">
    <source>
        <dbReference type="Proteomes" id="UP000193689"/>
    </source>
</evidence>
<gene>
    <name evidence="3" type="ORF">BCR38DRAFT_520613</name>
</gene>
<dbReference type="AlphaFoldDB" id="A0A1Y2EDP8"/>
<evidence type="ECO:0000313" key="3">
    <source>
        <dbReference type="EMBL" id="ORY69692.1"/>
    </source>
</evidence>
<evidence type="ECO:0000259" key="2">
    <source>
        <dbReference type="Pfam" id="PF20237"/>
    </source>
</evidence>
<dbReference type="InterPro" id="IPR046529">
    <property type="entry name" value="DUF6594"/>
</dbReference>
<name>A0A1Y2EDP8_9PEZI</name>
<dbReference type="Pfam" id="PF20237">
    <property type="entry name" value="DUF6594"/>
    <property type="match status" value="1"/>
</dbReference>
<keyword evidence="1" id="KW-1133">Transmembrane helix</keyword>
<comment type="caution">
    <text evidence="3">The sequence shown here is derived from an EMBL/GenBank/DDBJ whole genome shotgun (WGS) entry which is preliminary data.</text>
</comment>
<keyword evidence="1" id="KW-0812">Transmembrane</keyword>
<feature type="transmembrane region" description="Helical" evidence="1">
    <location>
        <begin position="297"/>
        <end position="314"/>
    </location>
</feature>
<dbReference type="PANTHER" id="PTHR34502:SF5">
    <property type="entry name" value="DUF6594 DOMAIN-CONTAINING PROTEIN"/>
    <property type="match status" value="1"/>
</dbReference>
<reference evidence="3 4" key="1">
    <citation type="submission" date="2016-07" db="EMBL/GenBank/DDBJ databases">
        <title>Pervasive Adenine N6-methylation of Active Genes in Fungi.</title>
        <authorList>
            <consortium name="DOE Joint Genome Institute"/>
            <person name="Mondo S.J."/>
            <person name="Dannebaum R.O."/>
            <person name="Kuo R.C."/>
            <person name="Labutti K."/>
            <person name="Haridas S."/>
            <person name="Kuo A."/>
            <person name="Salamov A."/>
            <person name="Ahrendt S.R."/>
            <person name="Lipzen A."/>
            <person name="Sullivan W."/>
            <person name="Andreopoulos W.B."/>
            <person name="Clum A."/>
            <person name="Lindquist E."/>
            <person name="Daum C."/>
            <person name="Ramamoorthy G.K."/>
            <person name="Gryganskyi A."/>
            <person name="Culley D."/>
            <person name="Magnuson J.K."/>
            <person name="James T.Y."/>
            <person name="O'Malley M.A."/>
            <person name="Stajich J.E."/>
            <person name="Spatafora J.W."/>
            <person name="Visel A."/>
            <person name="Grigoriev I.V."/>
        </authorList>
    </citation>
    <scope>NUCLEOTIDE SEQUENCE [LARGE SCALE GENOMIC DNA]</scope>
    <source>
        <strain evidence="3 4">CBS 129021</strain>
    </source>
</reference>
<sequence length="319" mass="36662">MDQPNPKAAAVEEGASRATNWERGYPYLAQFWTKTQTGMARKFNHLAVLNILFLQAELCHLEYEFARQRKKDLESGEKRRVDCDWNWLLLSEPELNRGSGQWESFLEIRKKLGEYYSAVLQYQQINSLRQPSDEQREDVFNILGDSTLNDSFGHFQSLDLAGIDGPMVYGSQHGKDLVLLDAREDDNDALFRYIVRPMFWFVHYFWKAKKKPMTKDLESGAEGEGEKMTRLYHYMPHQFEVANRVVGALTGASLPVVSMVILYKFGDMNTKVALVCVFTIIFCLLLSIMSKARRIEVFAATAAFASVQVVWISQSNDHM</sequence>
<feature type="transmembrane region" description="Helical" evidence="1">
    <location>
        <begin position="245"/>
        <end position="266"/>
    </location>
</feature>
<accession>A0A1Y2EDP8</accession>